<gene>
    <name evidence="1" type="ORF">EVAR_30472_1</name>
</gene>
<organism evidence="1 2">
    <name type="scientific">Eumeta variegata</name>
    <name type="common">Bagworm moth</name>
    <name type="synonym">Eumeta japonica</name>
    <dbReference type="NCBI Taxonomy" id="151549"/>
    <lineage>
        <taxon>Eukaryota</taxon>
        <taxon>Metazoa</taxon>
        <taxon>Ecdysozoa</taxon>
        <taxon>Arthropoda</taxon>
        <taxon>Hexapoda</taxon>
        <taxon>Insecta</taxon>
        <taxon>Pterygota</taxon>
        <taxon>Neoptera</taxon>
        <taxon>Endopterygota</taxon>
        <taxon>Lepidoptera</taxon>
        <taxon>Glossata</taxon>
        <taxon>Ditrysia</taxon>
        <taxon>Tineoidea</taxon>
        <taxon>Psychidae</taxon>
        <taxon>Oiketicinae</taxon>
        <taxon>Eumeta</taxon>
    </lineage>
</organism>
<evidence type="ECO:0000313" key="1">
    <source>
        <dbReference type="EMBL" id="GBP43515.1"/>
    </source>
</evidence>
<protein>
    <submittedName>
        <fullName evidence="1">Uncharacterized protein</fullName>
    </submittedName>
</protein>
<accession>A0A4C1W0C6</accession>
<reference evidence="1 2" key="1">
    <citation type="journal article" date="2019" name="Commun. Biol.">
        <title>The bagworm genome reveals a unique fibroin gene that provides high tensile strength.</title>
        <authorList>
            <person name="Kono N."/>
            <person name="Nakamura H."/>
            <person name="Ohtoshi R."/>
            <person name="Tomita M."/>
            <person name="Numata K."/>
            <person name="Arakawa K."/>
        </authorList>
    </citation>
    <scope>NUCLEOTIDE SEQUENCE [LARGE SCALE GENOMIC DNA]</scope>
</reference>
<dbReference type="EMBL" id="BGZK01000437">
    <property type="protein sequence ID" value="GBP43515.1"/>
    <property type="molecule type" value="Genomic_DNA"/>
</dbReference>
<name>A0A4C1W0C6_EUMVA</name>
<comment type="caution">
    <text evidence="1">The sequence shown here is derived from an EMBL/GenBank/DDBJ whole genome shotgun (WGS) entry which is preliminary data.</text>
</comment>
<dbReference type="Proteomes" id="UP000299102">
    <property type="component" value="Unassembled WGS sequence"/>
</dbReference>
<dbReference type="AlphaFoldDB" id="A0A4C1W0C6"/>
<evidence type="ECO:0000313" key="2">
    <source>
        <dbReference type="Proteomes" id="UP000299102"/>
    </source>
</evidence>
<keyword evidence="2" id="KW-1185">Reference proteome</keyword>
<proteinExistence type="predicted"/>
<sequence length="100" mass="11021">MLNPKNYILYCHAHLGRDFSRAEVISASLFSGAAFSFAGAHIKKAAARTRGGPRRALRCLQRKDFASGQISEFNPGRAALRDASPSITSWRYDVACTLFK</sequence>